<proteinExistence type="predicted"/>
<accession>A0AAW6SZ81</accession>
<dbReference type="Proteomes" id="UP001159179">
    <property type="component" value="Unassembled WGS sequence"/>
</dbReference>
<evidence type="ECO:0000313" key="2">
    <source>
        <dbReference type="Proteomes" id="UP001159179"/>
    </source>
</evidence>
<evidence type="ECO:0000313" key="1">
    <source>
        <dbReference type="EMBL" id="MDH5163445.1"/>
    </source>
</evidence>
<sequence>MLKNTTKMIQKEMKRVTNQVSSNLSLGLSSLPIKISREKEIENTLNIQISKPKTPDFLRKNIEMLTGIIEQKIQENSNLMEELLYGKNTQMKEPENKQEKKEVVKPVVKSDISLVNLSEKQHDKVNKKINVEAASETKTGTKSDSNLVNLNKQLHDKVNKKINVETASETVTATKSYSKLVNLSERLHDLVNKNINVETASETITGTLLEVKEDYIIVGYTILIPLNQIIGISEIVEEEI</sequence>
<dbReference type="AlphaFoldDB" id="A0AAW6SZ81"/>
<dbReference type="EMBL" id="JAROYP010000015">
    <property type="protein sequence ID" value="MDH5163445.1"/>
    <property type="molecule type" value="Genomic_DNA"/>
</dbReference>
<reference evidence="1" key="1">
    <citation type="submission" date="2023-03" db="EMBL/GenBank/DDBJ databases">
        <title>Bacterial isolates from washroom surfaces on a university campus.</title>
        <authorList>
            <person name="Holman D.B."/>
            <person name="Gzyl K.E."/>
            <person name="Taheri A.E."/>
        </authorList>
    </citation>
    <scope>NUCLEOTIDE SEQUENCE</scope>
    <source>
        <strain evidence="1">RD03</strain>
    </source>
</reference>
<comment type="caution">
    <text evidence="1">The sequence shown here is derived from an EMBL/GenBank/DDBJ whole genome shotgun (WGS) entry which is preliminary data.</text>
</comment>
<protein>
    <submittedName>
        <fullName evidence="1">Uncharacterized protein</fullName>
    </submittedName>
</protein>
<name>A0AAW6SZ81_9BACI</name>
<gene>
    <name evidence="1" type="ORF">P5X88_21145</name>
</gene>
<organism evidence="1 2">
    <name type="scientific">Heyndrickxia oleronia</name>
    <dbReference type="NCBI Taxonomy" id="38875"/>
    <lineage>
        <taxon>Bacteria</taxon>
        <taxon>Bacillati</taxon>
        <taxon>Bacillota</taxon>
        <taxon>Bacilli</taxon>
        <taxon>Bacillales</taxon>
        <taxon>Bacillaceae</taxon>
        <taxon>Heyndrickxia</taxon>
    </lineage>
</organism>